<dbReference type="SMART" id="SM00906">
    <property type="entry name" value="Fungal_trans"/>
    <property type="match status" value="1"/>
</dbReference>
<dbReference type="Proteomes" id="UP000541154">
    <property type="component" value="Unassembled WGS sequence"/>
</dbReference>
<keyword evidence="4" id="KW-0539">Nucleus</keyword>
<keyword evidence="3" id="KW-0804">Transcription</keyword>
<evidence type="ECO:0000256" key="1">
    <source>
        <dbReference type="ARBA" id="ARBA00004123"/>
    </source>
</evidence>
<dbReference type="GO" id="GO:0006351">
    <property type="term" value="P:DNA-templated transcription"/>
    <property type="evidence" value="ECO:0007669"/>
    <property type="project" value="InterPro"/>
</dbReference>
<dbReference type="GO" id="GO:0005634">
    <property type="term" value="C:nucleus"/>
    <property type="evidence" value="ECO:0007669"/>
    <property type="project" value="UniProtKB-SubCell"/>
</dbReference>
<comment type="subcellular location">
    <subcellularLocation>
        <location evidence="1">Nucleus</location>
    </subcellularLocation>
</comment>
<proteinExistence type="predicted"/>
<evidence type="ECO:0000313" key="7">
    <source>
        <dbReference type="EMBL" id="KAF5857973.1"/>
    </source>
</evidence>
<evidence type="ECO:0000313" key="8">
    <source>
        <dbReference type="Proteomes" id="UP000541154"/>
    </source>
</evidence>
<protein>
    <recommendedName>
        <fullName evidence="6">Xylanolytic transcriptional activator regulatory domain-containing protein</fullName>
    </recommendedName>
</protein>
<sequence length="580" mass="65624">MLRLHSRPHVLHDKATCNTATPPNQICDRDGGPSHSRTSGISLGGISGGGRGESTLFQYGMIYLREIKLPVPSTTEHLVNSARVECPPATRLVWGLAGYKPVREYHPDTSRIFRLWQVFLDNVHPLSKVLHAPSIQRQITDAISCLDFVSRGLEALMFAIYLTAVTSLTDDQCGSLLGKPKGILHQRFVAATEQALVNAECLKSCNLMVLQAMTLYLLCMRQYHDHQSHWLLTGLAFRSAQRIGLHKETMLSNRISLFESEIRRRLWWQILTLDFRAAQLSGFTMDLQAREYFAARCPVNVSDSELYPEMGELPPGVGTHGTEMLFCLMRYESAQFIASSQVAGEGASKAVDEFALYLESKFIQFCDESIPLHLLAKLFAPSIIAQLRIKGAQSRQKLNGHNHHLIMDTDRRALLAWNVEVVECTHKIYSTDKLQPYLWFVHTLFPFESFVHVLMELQHGHVVNLDNAWSAIDAVYRVFMDADWLPCQNPNDLMYVAVGTMALKAWEAQAPRRGEEPRWVVSLKEKHEARKRYLSGPSVVPADYSLFDDTDPQLFDTDVASCFENLDINWGYWTQVSGDP</sequence>
<dbReference type="InterPro" id="IPR050613">
    <property type="entry name" value="Sec_Metabolite_Reg"/>
</dbReference>
<dbReference type="GO" id="GO:0003677">
    <property type="term" value="F:DNA binding"/>
    <property type="evidence" value="ECO:0007669"/>
    <property type="project" value="InterPro"/>
</dbReference>
<dbReference type="Pfam" id="PF04082">
    <property type="entry name" value="Fungal_trans"/>
    <property type="match status" value="1"/>
</dbReference>
<keyword evidence="2" id="KW-0805">Transcription regulation</keyword>
<evidence type="ECO:0000256" key="5">
    <source>
        <dbReference type="SAM" id="MobiDB-lite"/>
    </source>
</evidence>
<dbReference type="PANTHER" id="PTHR31001">
    <property type="entry name" value="UNCHARACTERIZED TRANSCRIPTIONAL REGULATORY PROTEIN"/>
    <property type="match status" value="1"/>
</dbReference>
<dbReference type="AlphaFoldDB" id="A0A8H6E4D4"/>
<dbReference type="GO" id="GO:0008270">
    <property type="term" value="F:zinc ion binding"/>
    <property type="evidence" value="ECO:0007669"/>
    <property type="project" value="InterPro"/>
</dbReference>
<feature type="region of interest" description="Disordered" evidence="5">
    <location>
        <begin position="13"/>
        <end position="47"/>
    </location>
</feature>
<gene>
    <name evidence="7" type="ORF">ETB97_005004</name>
</gene>
<dbReference type="InterPro" id="IPR007219">
    <property type="entry name" value="XnlR_reg_dom"/>
</dbReference>
<dbReference type="PANTHER" id="PTHR31001:SF85">
    <property type="entry name" value="ZN(II)2CYS6 TRANSCRIPTION FACTOR (EUROFUNG)"/>
    <property type="match status" value="1"/>
</dbReference>
<dbReference type="CDD" id="cd12148">
    <property type="entry name" value="fungal_TF_MHR"/>
    <property type="match status" value="1"/>
</dbReference>
<reference evidence="7 8" key="1">
    <citation type="submission" date="2019-04" db="EMBL/GenBank/DDBJ databases">
        <title>Aspergillus burnettii sp. nov., novel species from soil in southeast Queensland.</title>
        <authorList>
            <person name="Gilchrist C.L.M."/>
            <person name="Pitt J.I."/>
            <person name="Lange L."/>
            <person name="Lacey H.J."/>
            <person name="Vuong D."/>
            <person name="Midgley D.J."/>
            <person name="Greenfield P."/>
            <person name="Bradbury M."/>
            <person name="Lacey E."/>
            <person name="Busk P.K."/>
            <person name="Pilgaard B."/>
            <person name="Chooi Y.H."/>
            <person name="Piggott A.M."/>
        </authorList>
    </citation>
    <scope>NUCLEOTIDE SEQUENCE [LARGE SCALE GENOMIC DNA]</scope>
    <source>
        <strain evidence="7 8">FRR 5400</strain>
    </source>
</reference>
<comment type="caution">
    <text evidence="7">The sequence shown here is derived from an EMBL/GenBank/DDBJ whole genome shotgun (WGS) entry which is preliminary data.</text>
</comment>
<organism evidence="7 8">
    <name type="scientific">Petromyces alliaceus</name>
    <name type="common">Aspergillus alliaceus</name>
    <dbReference type="NCBI Taxonomy" id="209559"/>
    <lineage>
        <taxon>Eukaryota</taxon>
        <taxon>Fungi</taxon>
        <taxon>Dikarya</taxon>
        <taxon>Ascomycota</taxon>
        <taxon>Pezizomycotina</taxon>
        <taxon>Eurotiomycetes</taxon>
        <taxon>Eurotiomycetidae</taxon>
        <taxon>Eurotiales</taxon>
        <taxon>Aspergillaceae</taxon>
        <taxon>Aspergillus</taxon>
        <taxon>Aspergillus subgen. Circumdati</taxon>
    </lineage>
</organism>
<dbReference type="EMBL" id="SPNV01000228">
    <property type="protein sequence ID" value="KAF5857973.1"/>
    <property type="molecule type" value="Genomic_DNA"/>
</dbReference>
<feature type="domain" description="Xylanolytic transcriptional activator regulatory" evidence="6">
    <location>
        <begin position="229"/>
        <end position="304"/>
    </location>
</feature>
<accession>A0A8H6E4D4</accession>
<name>A0A8H6E4D4_PETAA</name>
<evidence type="ECO:0000256" key="2">
    <source>
        <dbReference type="ARBA" id="ARBA00023015"/>
    </source>
</evidence>
<evidence type="ECO:0000259" key="6">
    <source>
        <dbReference type="SMART" id="SM00906"/>
    </source>
</evidence>
<evidence type="ECO:0000256" key="4">
    <source>
        <dbReference type="ARBA" id="ARBA00023242"/>
    </source>
</evidence>
<keyword evidence="8" id="KW-1185">Reference proteome</keyword>
<evidence type="ECO:0000256" key="3">
    <source>
        <dbReference type="ARBA" id="ARBA00023163"/>
    </source>
</evidence>